<feature type="transmembrane region" description="Helical" evidence="6">
    <location>
        <begin position="332"/>
        <end position="358"/>
    </location>
</feature>
<comment type="caution">
    <text evidence="8">The sequence shown here is derived from an EMBL/GenBank/DDBJ whole genome shotgun (WGS) entry which is preliminary data.</text>
</comment>
<feature type="domain" description="ABC3 transporter permease C-terminal" evidence="7">
    <location>
        <begin position="295"/>
        <end position="395"/>
    </location>
</feature>
<keyword evidence="5 6" id="KW-0472">Membrane</keyword>
<sequence>MIGLILTMLRARLGRALTALALAVVAVAAAVAGPAFLTAADRSVTVNELSRAPASELAIEATSSVSLGQGRDQTFESTAPALLSGPGLSTVFAAEFDAYLKGPRAVTTPRLVFREGVCDHVQIVSGRCPIGTNEIMLGEQTAARLGVHSGQTVLERESIQTKEGPTPVGPPAFLSVVGVYRVADTSARYWADHYYFDASPGIISGTGHAEPAFTTRGTMQALSHQQERQSVDALLDPAALTSQDLGVLKASVFGATNRAKAGQITASTAIPALFARIDADESALREVVPLAAIPLVILAWLVMLLAVGYATEIRRSEVGLLKLRGTSVAVRWWLVLGETTVAILVGSVLGYLTGYAAVAVAARLLLSGAGPVTPSWQPLRWAGVALLGTLVATVLATRRPFAAPVAELLRQVPSRAGAWRGLVLEAMIYPVAVAAVIQLRTNPGRLTGVMLLAPGLVVLAVALLAARLVAPAAGWIGGRALRRGRIGPALGALRLARRPGTARLLALLVVAIAQLSFAVTLSNVAGQADGQRSVVEEGASTVLDVGGVEVGTLLNAVRAADPTGRYAMAVTSLPSLVKDDAPTLAVDSTRLAAVTNWLEPAGGLSAAKTAALLHPSVPAPVMIKSEAIGVDLTANELDQATELDLIGHLASADDGSTTVVNLGRLLPGRHRYAAQAPDCRDGCRLMGFEVSAASSADFDFDIVVHGIDQGDPGTPLDIGLTRAGSWRTPAPTDSAAVPELTPGSDGLEVRQKSAGIGVDAWFLPVDAPYPLPVVSTGRLGRSTLAGLDQSAMPVVSAGIVTILPRLGDRGIMVDFEYAERDARDVGPATKPQVWLAADAPAGLVDRLRQQGLSILDRHTDTAQLRYLDRQGPATGLRFHLLAGALSVLLALGGLVLIATVDRRAAGQLRALRVQGVPRAAVAAANRYGYLGLVLAALVLGPLAALVAWLLTGTSIPLFADGVQVLPPPLWPHWSPVLLAWAAAGVAMTAVALVSSRIISAGLDARRRERE</sequence>
<keyword evidence="3 6" id="KW-0812">Transmembrane</keyword>
<proteinExistence type="predicted"/>
<feature type="transmembrane region" description="Helical" evidence="6">
    <location>
        <begin position="287"/>
        <end position="311"/>
    </location>
</feature>
<evidence type="ECO:0000313" key="8">
    <source>
        <dbReference type="EMBL" id="GAA5182309.1"/>
    </source>
</evidence>
<dbReference type="Pfam" id="PF02687">
    <property type="entry name" value="FtsX"/>
    <property type="match status" value="1"/>
</dbReference>
<feature type="transmembrane region" description="Helical" evidence="6">
    <location>
        <begin position="878"/>
        <end position="900"/>
    </location>
</feature>
<evidence type="ECO:0000256" key="5">
    <source>
        <dbReference type="ARBA" id="ARBA00023136"/>
    </source>
</evidence>
<feature type="transmembrane region" description="Helical" evidence="6">
    <location>
        <begin position="378"/>
        <end position="397"/>
    </location>
</feature>
<feature type="transmembrane region" description="Helical" evidence="6">
    <location>
        <begin position="977"/>
        <end position="999"/>
    </location>
</feature>
<keyword evidence="9" id="KW-1185">Reference proteome</keyword>
<evidence type="ECO:0000256" key="4">
    <source>
        <dbReference type="ARBA" id="ARBA00022989"/>
    </source>
</evidence>
<comment type="subcellular location">
    <subcellularLocation>
        <location evidence="1">Cell membrane</location>
        <topology evidence="1">Multi-pass membrane protein</topology>
    </subcellularLocation>
</comment>
<evidence type="ECO:0000256" key="2">
    <source>
        <dbReference type="ARBA" id="ARBA00022475"/>
    </source>
</evidence>
<feature type="transmembrane region" description="Helical" evidence="6">
    <location>
        <begin position="504"/>
        <end position="525"/>
    </location>
</feature>
<evidence type="ECO:0000256" key="1">
    <source>
        <dbReference type="ARBA" id="ARBA00004651"/>
    </source>
</evidence>
<organism evidence="8 9">
    <name type="scientific">Rugosimonospora acidiphila</name>
    <dbReference type="NCBI Taxonomy" id="556531"/>
    <lineage>
        <taxon>Bacteria</taxon>
        <taxon>Bacillati</taxon>
        <taxon>Actinomycetota</taxon>
        <taxon>Actinomycetes</taxon>
        <taxon>Micromonosporales</taxon>
        <taxon>Micromonosporaceae</taxon>
        <taxon>Rugosimonospora</taxon>
    </lineage>
</organism>
<feature type="transmembrane region" description="Helical" evidence="6">
    <location>
        <begin position="927"/>
        <end position="950"/>
    </location>
</feature>
<gene>
    <name evidence="8" type="ORF">GCM10023322_19030</name>
</gene>
<protein>
    <recommendedName>
        <fullName evidence="7">ABC3 transporter permease C-terminal domain-containing protein</fullName>
    </recommendedName>
</protein>
<dbReference type="RefSeq" id="WP_345628009.1">
    <property type="nucleotide sequence ID" value="NZ_BAABJQ010000004.1"/>
</dbReference>
<dbReference type="InterPro" id="IPR003838">
    <property type="entry name" value="ABC3_permease_C"/>
</dbReference>
<evidence type="ECO:0000256" key="3">
    <source>
        <dbReference type="ARBA" id="ARBA00022692"/>
    </source>
</evidence>
<reference evidence="9" key="1">
    <citation type="journal article" date="2019" name="Int. J. Syst. Evol. Microbiol.">
        <title>The Global Catalogue of Microorganisms (GCM) 10K type strain sequencing project: providing services to taxonomists for standard genome sequencing and annotation.</title>
        <authorList>
            <consortium name="The Broad Institute Genomics Platform"/>
            <consortium name="The Broad Institute Genome Sequencing Center for Infectious Disease"/>
            <person name="Wu L."/>
            <person name="Ma J."/>
        </authorList>
    </citation>
    <scope>NUCLEOTIDE SEQUENCE [LARGE SCALE GENOMIC DNA]</scope>
    <source>
        <strain evidence="9">JCM 18304</strain>
    </source>
</reference>
<accession>A0ABP9RNE7</accession>
<dbReference type="Proteomes" id="UP001501570">
    <property type="component" value="Unassembled WGS sequence"/>
</dbReference>
<name>A0ABP9RNE7_9ACTN</name>
<keyword evidence="4 6" id="KW-1133">Transmembrane helix</keyword>
<evidence type="ECO:0000259" key="7">
    <source>
        <dbReference type="Pfam" id="PF02687"/>
    </source>
</evidence>
<evidence type="ECO:0000256" key="6">
    <source>
        <dbReference type="SAM" id="Phobius"/>
    </source>
</evidence>
<dbReference type="EMBL" id="BAABJQ010000004">
    <property type="protein sequence ID" value="GAA5182309.1"/>
    <property type="molecule type" value="Genomic_DNA"/>
</dbReference>
<evidence type="ECO:0000313" key="9">
    <source>
        <dbReference type="Proteomes" id="UP001501570"/>
    </source>
</evidence>
<keyword evidence="2" id="KW-1003">Cell membrane</keyword>
<feature type="transmembrane region" description="Helical" evidence="6">
    <location>
        <begin position="451"/>
        <end position="476"/>
    </location>
</feature>
<feature type="transmembrane region" description="Helical" evidence="6">
    <location>
        <begin position="418"/>
        <end position="439"/>
    </location>
</feature>